<dbReference type="EMBL" id="VDBS01000053">
    <property type="protein sequence ID" value="TNB56594.1"/>
    <property type="molecule type" value="Genomic_DNA"/>
</dbReference>
<dbReference type="EMBL" id="VRMA01000038">
    <property type="protein sequence ID" value="TXK57730.1"/>
    <property type="molecule type" value="Genomic_DNA"/>
</dbReference>
<sequence length="149" mass="17723">MKQAILKELNRFYERKFLCFKKRGLVLKYKGDLKDFFKEYSITNEMEFSKHFYDFRDEVLISNGLDEMSFCVDNDLLYPQHFGLTNVPLFGFGGSLWGQEEYPARFIFAYSSYVFFDFVEELIKNGEVCFDCFIDNTEAYDRALELDVV</sequence>
<evidence type="ECO:0000313" key="1">
    <source>
        <dbReference type="EMBL" id="TNB56594.1"/>
    </source>
</evidence>
<evidence type="ECO:0000313" key="3">
    <source>
        <dbReference type="Proteomes" id="UP000306813"/>
    </source>
</evidence>
<dbReference type="AlphaFoldDB" id="A0AAX2UJB5"/>
<dbReference type="Proteomes" id="UP000321317">
    <property type="component" value="Unassembled WGS sequence"/>
</dbReference>
<proteinExistence type="predicted"/>
<comment type="caution">
    <text evidence="1">The sequence shown here is derived from an EMBL/GenBank/DDBJ whole genome shotgun (WGS) entry which is preliminary data.</text>
</comment>
<dbReference type="Proteomes" id="UP000306813">
    <property type="component" value="Unassembled WGS sequence"/>
</dbReference>
<evidence type="ECO:0000313" key="4">
    <source>
        <dbReference type="Proteomes" id="UP000321317"/>
    </source>
</evidence>
<name>A0AAX2UJB5_9BACT</name>
<reference evidence="2 4" key="2">
    <citation type="submission" date="2019-08" db="EMBL/GenBank/DDBJ databases">
        <title>Rapid identification of Enteric Bacteria from Whole Genome Sequences (WGS) using Average Nucleotide Identity (ANI).</title>
        <authorList>
            <person name="Lane C."/>
        </authorList>
    </citation>
    <scope>NUCLEOTIDE SEQUENCE [LARGE SCALE GENOMIC DNA]</scope>
    <source>
        <strain evidence="2 4">D4984</strain>
    </source>
</reference>
<gene>
    <name evidence="1" type="ORF">FDW42_07175</name>
    <name evidence="2" type="ORF">FVD16_04025</name>
</gene>
<dbReference type="RefSeq" id="WP_082199845.1">
    <property type="nucleotide sequence ID" value="NZ_CAUWMG010000015.1"/>
</dbReference>
<organism evidence="1 3">
    <name type="scientific">Campylobacter helveticus</name>
    <dbReference type="NCBI Taxonomy" id="28898"/>
    <lineage>
        <taxon>Bacteria</taxon>
        <taxon>Pseudomonadati</taxon>
        <taxon>Campylobacterota</taxon>
        <taxon>Epsilonproteobacteria</taxon>
        <taxon>Campylobacterales</taxon>
        <taxon>Campylobacteraceae</taxon>
        <taxon>Campylobacter</taxon>
    </lineage>
</organism>
<evidence type="ECO:0000313" key="2">
    <source>
        <dbReference type="EMBL" id="TXK57730.1"/>
    </source>
</evidence>
<keyword evidence="4" id="KW-1185">Reference proteome</keyword>
<protein>
    <submittedName>
        <fullName evidence="1">Uncharacterized protein</fullName>
    </submittedName>
</protein>
<accession>A0AAX2UJB5</accession>
<dbReference type="GeneID" id="52036919"/>
<reference evidence="1 3" key="1">
    <citation type="submission" date="2019-05" db="EMBL/GenBank/DDBJ databases">
        <title>Draft genomes of eight strains of Campylobacter helveticus isolated from cats and a dog in New Zealand.</title>
        <authorList>
            <person name="Bojanic K."/>
            <person name="Midwinter A.C."/>
            <person name="Biggs P.J."/>
            <person name="Acke E."/>
            <person name="Cornelius A.J."/>
            <person name="Marshall J.C."/>
        </authorList>
    </citation>
    <scope>NUCLEOTIDE SEQUENCE [LARGE SCALE GENOMIC DNA]</scope>
    <source>
        <strain evidence="1 3">ACP123b</strain>
    </source>
</reference>
<dbReference type="KEGG" id="chv:CHELV3228_1013"/>